<sequence>AKPKDIIITIGPKEVAGIGYTTPGTSQEGGNERAHRMATTICPMVAFGKNQRNNSLQLHNTVRLFACGASERVHEYMNYISLSSLHSTALSALKTLAVESAETLKSLMKVKNNPLIAPSICINNIDIEQHVHQVSVGNLSNIVRGTWGYIHVPNQRLLKTLNASEISLGAYQRSLESIKGMGINPSMFLPTIQEEQSEINVIKSQISRVLSSLADPKGKVSAYPTKPCEIELISHEPPKLHMLKLIDALDNSAKGVGKVFESIMKQAGLITARPGFPSWPHRPIIWHIAAGSPLPTWVTMRTLFQFFPRLRAMVQEMTGNTPAAKSSMHVTLSLSPVQEWNRQAHELSGIEAPPGVSRARSITFKTVIVQLRKPL</sequence>
<dbReference type="AlphaFoldDB" id="A0A2N5RW41"/>
<keyword evidence="2" id="KW-1185">Reference proteome</keyword>
<protein>
    <submittedName>
        <fullName evidence="1">Uncharacterized protein</fullName>
    </submittedName>
</protein>
<accession>A0A2N5RW41</accession>
<evidence type="ECO:0000313" key="1">
    <source>
        <dbReference type="EMBL" id="PLW05190.1"/>
    </source>
</evidence>
<dbReference type="Proteomes" id="UP000235388">
    <property type="component" value="Unassembled WGS sequence"/>
</dbReference>
<name>A0A2N5RW41_9BASI</name>
<dbReference type="EMBL" id="PGCJ01001478">
    <property type="protein sequence ID" value="PLW05190.1"/>
    <property type="molecule type" value="Genomic_DNA"/>
</dbReference>
<gene>
    <name evidence="1" type="ORF">PCANC_28205</name>
</gene>
<dbReference type="STRING" id="200324.A0A2N5RW41"/>
<comment type="caution">
    <text evidence="1">The sequence shown here is derived from an EMBL/GenBank/DDBJ whole genome shotgun (WGS) entry which is preliminary data.</text>
</comment>
<feature type="non-terminal residue" evidence="1">
    <location>
        <position position="1"/>
    </location>
</feature>
<evidence type="ECO:0000313" key="2">
    <source>
        <dbReference type="Proteomes" id="UP000235388"/>
    </source>
</evidence>
<reference evidence="1 2" key="1">
    <citation type="submission" date="2017-11" db="EMBL/GenBank/DDBJ databases">
        <title>De novo assembly and phasing of dikaryotic genomes from two isolates of Puccinia coronata f. sp. avenae, the causal agent of oat crown rust.</title>
        <authorList>
            <person name="Miller M.E."/>
            <person name="Zhang Y."/>
            <person name="Omidvar V."/>
            <person name="Sperschneider J."/>
            <person name="Schwessinger B."/>
            <person name="Raley C."/>
            <person name="Palmer J.M."/>
            <person name="Garnica D."/>
            <person name="Upadhyaya N."/>
            <person name="Rathjen J."/>
            <person name="Taylor J.M."/>
            <person name="Park R.F."/>
            <person name="Dodds P.N."/>
            <person name="Hirsch C.D."/>
            <person name="Kianian S.F."/>
            <person name="Figueroa M."/>
        </authorList>
    </citation>
    <scope>NUCLEOTIDE SEQUENCE [LARGE SCALE GENOMIC DNA]</scope>
    <source>
        <strain evidence="1">12NC29</strain>
    </source>
</reference>
<proteinExistence type="predicted"/>
<organism evidence="1 2">
    <name type="scientific">Puccinia coronata f. sp. avenae</name>
    <dbReference type="NCBI Taxonomy" id="200324"/>
    <lineage>
        <taxon>Eukaryota</taxon>
        <taxon>Fungi</taxon>
        <taxon>Dikarya</taxon>
        <taxon>Basidiomycota</taxon>
        <taxon>Pucciniomycotina</taxon>
        <taxon>Pucciniomycetes</taxon>
        <taxon>Pucciniales</taxon>
        <taxon>Pucciniaceae</taxon>
        <taxon>Puccinia</taxon>
    </lineage>
</organism>